<evidence type="ECO:0000256" key="2">
    <source>
        <dbReference type="ARBA" id="ARBA00022527"/>
    </source>
</evidence>
<dbReference type="AlphaFoldDB" id="A0A1I7XV42"/>
<evidence type="ECO:0000256" key="9">
    <source>
        <dbReference type="SAM" id="Coils"/>
    </source>
</evidence>
<dbReference type="Proteomes" id="UP000095283">
    <property type="component" value="Unplaced"/>
</dbReference>
<keyword evidence="9" id="KW-0175">Coiled coil</keyword>
<dbReference type="GO" id="GO:0005524">
    <property type="term" value="F:ATP binding"/>
    <property type="evidence" value="ECO:0007669"/>
    <property type="project" value="UniProtKB-KW"/>
</dbReference>
<protein>
    <recommendedName>
        <fullName evidence="1">non-specific serine/threonine protein kinase</fullName>
        <ecNumber evidence="1">2.7.11.1</ecNumber>
    </recommendedName>
</protein>
<comment type="catalytic activity">
    <reaction evidence="7">
        <text>L-threonyl-[protein] + ATP = O-phospho-L-threonyl-[protein] + ADP + H(+)</text>
        <dbReference type="Rhea" id="RHEA:46608"/>
        <dbReference type="Rhea" id="RHEA-COMP:11060"/>
        <dbReference type="Rhea" id="RHEA-COMP:11605"/>
        <dbReference type="ChEBI" id="CHEBI:15378"/>
        <dbReference type="ChEBI" id="CHEBI:30013"/>
        <dbReference type="ChEBI" id="CHEBI:30616"/>
        <dbReference type="ChEBI" id="CHEBI:61977"/>
        <dbReference type="ChEBI" id="CHEBI:456216"/>
        <dbReference type="EC" id="2.7.11.1"/>
    </reaction>
</comment>
<evidence type="ECO:0000256" key="7">
    <source>
        <dbReference type="ARBA" id="ARBA00047899"/>
    </source>
</evidence>
<dbReference type="SMART" id="SM00133">
    <property type="entry name" value="S_TK_X"/>
    <property type="match status" value="1"/>
</dbReference>
<evidence type="ECO:0000259" key="10">
    <source>
        <dbReference type="PROSITE" id="PS51285"/>
    </source>
</evidence>
<organism evidence="11 12">
    <name type="scientific">Heterorhabditis bacteriophora</name>
    <name type="common">Entomopathogenic nematode worm</name>
    <dbReference type="NCBI Taxonomy" id="37862"/>
    <lineage>
        <taxon>Eukaryota</taxon>
        <taxon>Metazoa</taxon>
        <taxon>Ecdysozoa</taxon>
        <taxon>Nematoda</taxon>
        <taxon>Chromadorea</taxon>
        <taxon>Rhabditida</taxon>
        <taxon>Rhabditina</taxon>
        <taxon>Rhabditomorpha</taxon>
        <taxon>Strongyloidea</taxon>
        <taxon>Heterorhabditidae</taxon>
        <taxon>Heterorhabditis</taxon>
    </lineage>
</organism>
<feature type="coiled-coil region" evidence="9">
    <location>
        <begin position="128"/>
        <end position="214"/>
    </location>
</feature>
<evidence type="ECO:0000256" key="1">
    <source>
        <dbReference type="ARBA" id="ARBA00012513"/>
    </source>
</evidence>
<evidence type="ECO:0000256" key="8">
    <source>
        <dbReference type="ARBA" id="ARBA00048679"/>
    </source>
</evidence>
<dbReference type="InterPro" id="IPR000961">
    <property type="entry name" value="AGC-kinase_C"/>
</dbReference>
<evidence type="ECO:0000256" key="6">
    <source>
        <dbReference type="ARBA" id="ARBA00022840"/>
    </source>
</evidence>
<dbReference type="PANTHER" id="PTHR22988">
    <property type="entry name" value="MYOTONIC DYSTROPHY S/T KINASE-RELATED"/>
    <property type="match status" value="1"/>
</dbReference>
<evidence type="ECO:0000313" key="12">
    <source>
        <dbReference type="WBParaSite" id="Hba_21391"/>
    </source>
</evidence>
<feature type="domain" description="AGC-kinase C-terminal" evidence="10">
    <location>
        <begin position="37"/>
        <end position="108"/>
    </location>
</feature>
<dbReference type="PROSITE" id="PS51285">
    <property type="entry name" value="AGC_KINASE_CTER"/>
    <property type="match status" value="1"/>
</dbReference>
<comment type="catalytic activity">
    <reaction evidence="8">
        <text>L-seryl-[protein] + ATP = O-phospho-L-seryl-[protein] + ADP + H(+)</text>
        <dbReference type="Rhea" id="RHEA:17989"/>
        <dbReference type="Rhea" id="RHEA-COMP:9863"/>
        <dbReference type="Rhea" id="RHEA-COMP:11604"/>
        <dbReference type="ChEBI" id="CHEBI:15378"/>
        <dbReference type="ChEBI" id="CHEBI:29999"/>
        <dbReference type="ChEBI" id="CHEBI:30616"/>
        <dbReference type="ChEBI" id="CHEBI:83421"/>
        <dbReference type="ChEBI" id="CHEBI:456216"/>
        <dbReference type="EC" id="2.7.11.1"/>
    </reaction>
</comment>
<evidence type="ECO:0000256" key="4">
    <source>
        <dbReference type="ARBA" id="ARBA00022741"/>
    </source>
</evidence>
<evidence type="ECO:0000313" key="11">
    <source>
        <dbReference type="Proteomes" id="UP000095283"/>
    </source>
</evidence>
<keyword evidence="5" id="KW-0418">Kinase</keyword>
<keyword evidence="11" id="KW-1185">Reference proteome</keyword>
<dbReference type="Gene3D" id="3.30.200.20">
    <property type="entry name" value="Phosphorylase Kinase, domain 1"/>
    <property type="match status" value="1"/>
</dbReference>
<evidence type="ECO:0000256" key="5">
    <source>
        <dbReference type="ARBA" id="ARBA00022777"/>
    </source>
</evidence>
<dbReference type="GO" id="GO:0005856">
    <property type="term" value="C:cytoskeleton"/>
    <property type="evidence" value="ECO:0007669"/>
    <property type="project" value="TreeGrafter"/>
</dbReference>
<evidence type="ECO:0000256" key="3">
    <source>
        <dbReference type="ARBA" id="ARBA00022679"/>
    </source>
</evidence>
<keyword evidence="4" id="KW-0547">Nucleotide-binding</keyword>
<dbReference type="InterPro" id="IPR050839">
    <property type="entry name" value="Rho-assoc_Ser/Thr_Kinase"/>
</dbReference>
<dbReference type="GO" id="GO:0004674">
    <property type="term" value="F:protein serine/threonine kinase activity"/>
    <property type="evidence" value="ECO:0007669"/>
    <property type="project" value="UniProtKB-KW"/>
</dbReference>
<accession>A0A1I7XV42</accession>
<dbReference type="PANTHER" id="PTHR22988:SF66">
    <property type="entry name" value="SERINE_THREONINE-PROTEIN KINASE GENGHIS KHAN"/>
    <property type="match status" value="1"/>
</dbReference>
<keyword evidence="2" id="KW-0723">Serine/threonine-protein kinase</keyword>
<dbReference type="WBParaSite" id="Hba_21391">
    <property type="protein sequence ID" value="Hba_21391"/>
    <property type="gene ID" value="Hba_21391"/>
</dbReference>
<name>A0A1I7XV42_HETBA</name>
<dbReference type="GO" id="GO:0031032">
    <property type="term" value="P:actomyosin structure organization"/>
    <property type="evidence" value="ECO:0007669"/>
    <property type="project" value="TreeGrafter"/>
</dbReference>
<dbReference type="InterPro" id="IPR017892">
    <property type="entry name" value="Pkinase_C"/>
</dbReference>
<dbReference type="GO" id="GO:0005737">
    <property type="term" value="C:cytoplasm"/>
    <property type="evidence" value="ECO:0007669"/>
    <property type="project" value="TreeGrafter"/>
</dbReference>
<dbReference type="Pfam" id="PF00433">
    <property type="entry name" value="Pkinase_C"/>
    <property type="match status" value="1"/>
</dbReference>
<proteinExistence type="predicted"/>
<dbReference type="EC" id="2.7.11.1" evidence="1"/>
<keyword evidence="3" id="KW-0808">Transferase</keyword>
<sequence>MLDFPDDDIDWTVSEEAKDLIRKLICPREIIYILFIRYYEWIFFIADPPYHPEVSSPTDTSNFDVDICEDDFTPCETQPPRVTAAFTGHHLPFIGFTYTHGSMLSDAKSLSDCISMNSSVVDRSSTIGEAYDKKLKELEMQKQELARKYQGMCAYINFHKTSYSLFFQLSNNLVDERNKVRKLEKEASEVEMNMAELQNKVDSLQTDLHKAYSARQEADMEAKKAIQVSELERLVKECLY</sequence>
<keyword evidence="6" id="KW-0067">ATP-binding</keyword>
<reference evidence="12" key="1">
    <citation type="submission" date="2016-11" db="UniProtKB">
        <authorList>
            <consortium name="WormBaseParasite"/>
        </authorList>
    </citation>
    <scope>IDENTIFICATION</scope>
</reference>